<protein>
    <submittedName>
        <fullName evidence="2">Uncharacterized protein</fullName>
    </submittedName>
</protein>
<evidence type="ECO:0000313" key="2">
    <source>
        <dbReference type="EMBL" id="BAF67172.1"/>
    </source>
</evidence>
<keyword evidence="1" id="KW-0472">Membrane</keyword>
<accession>A0A0H3KBZ9</accession>
<reference evidence="2 3" key="1">
    <citation type="journal article" date="2008" name="J. Bacteriol.">
        <title>Genome sequence of Staphylococcus aureus strain Newman and comparative analysis of staphylococcal genomes: polymorphism and evolution of two major pathogenicity islands.</title>
        <authorList>
            <person name="Baba T."/>
            <person name="Bae T."/>
            <person name="Schneewind O."/>
            <person name="Takeuchi F."/>
            <person name="Hiramatsu K."/>
        </authorList>
    </citation>
    <scope>NUCLEOTIDE SEQUENCE [LARGE SCALE GENOMIC DNA]</scope>
    <source>
        <strain evidence="2 3">Newman</strain>
    </source>
</reference>
<sequence>MDYQQQLMHLQNTQKEALGVMVSAVSMFGRIIIMVIKDMVQQLLENIDHLVVIQELV</sequence>
<feature type="transmembrane region" description="Helical" evidence="1">
    <location>
        <begin position="17"/>
        <end position="36"/>
    </location>
</feature>
<proteinExistence type="predicted"/>
<evidence type="ECO:0000256" key="1">
    <source>
        <dbReference type="SAM" id="Phobius"/>
    </source>
</evidence>
<dbReference type="AlphaFoldDB" id="A0A0H3KBZ9"/>
<dbReference type="EMBL" id="AP009351">
    <property type="protein sequence ID" value="BAF67172.1"/>
    <property type="molecule type" value="Genomic_DNA"/>
</dbReference>
<dbReference type="Proteomes" id="UP000006386">
    <property type="component" value="Chromosome"/>
</dbReference>
<keyword evidence="1" id="KW-0812">Transmembrane</keyword>
<dbReference type="KEGG" id="sae:NWMN_0900"/>
<dbReference type="HOGENOM" id="CLU_211657_0_0_9"/>
<organism evidence="2 3">
    <name type="scientific">Staphylococcus aureus (strain Newman)</name>
    <dbReference type="NCBI Taxonomy" id="426430"/>
    <lineage>
        <taxon>Bacteria</taxon>
        <taxon>Bacillati</taxon>
        <taxon>Bacillota</taxon>
        <taxon>Bacilli</taxon>
        <taxon>Bacillales</taxon>
        <taxon>Staphylococcaceae</taxon>
        <taxon>Staphylococcus</taxon>
    </lineage>
</organism>
<keyword evidence="1" id="KW-1133">Transmembrane helix</keyword>
<name>A0A0H3KBZ9_STAAE</name>
<gene>
    <name evidence="2" type="ordered locus">NWMN_0900</name>
</gene>
<evidence type="ECO:0000313" key="3">
    <source>
        <dbReference type="Proteomes" id="UP000006386"/>
    </source>
</evidence>